<organism evidence="6 7">
    <name type="scientific">Glonium stellatum</name>
    <dbReference type="NCBI Taxonomy" id="574774"/>
    <lineage>
        <taxon>Eukaryota</taxon>
        <taxon>Fungi</taxon>
        <taxon>Dikarya</taxon>
        <taxon>Ascomycota</taxon>
        <taxon>Pezizomycotina</taxon>
        <taxon>Dothideomycetes</taxon>
        <taxon>Pleosporomycetidae</taxon>
        <taxon>Gloniales</taxon>
        <taxon>Gloniaceae</taxon>
        <taxon>Glonium</taxon>
    </lineage>
</organism>
<gene>
    <name evidence="6" type="ORF">AOQ84DRAFT_307407</name>
</gene>
<dbReference type="PANTHER" id="PTHR33337:SF40">
    <property type="entry name" value="CENP-V_GFA DOMAIN-CONTAINING PROTEIN-RELATED"/>
    <property type="match status" value="1"/>
</dbReference>
<evidence type="ECO:0000256" key="4">
    <source>
        <dbReference type="ARBA" id="ARBA00023239"/>
    </source>
</evidence>
<evidence type="ECO:0000313" key="6">
    <source>
        <dbReference type="EMBL" id="OCL15334.1"/>
    </source>
</evidence>
<evidence type="ECO:0000256" key="3">
    <source>
        <dbReference type="ARBA" id="ARBA00022833"/>
    </source>
</evidence>
<name>A0A8E2K058_9PEZI</name>
<keyword evidence="3" id="KW-0862">Zinc</keyword>
<accession>A0A8E2K058</accession>
<reference evidence="6 7" key="1">
    <citation type="journal article" date="2016" name="Nat. Commun.">
        <title>Ectomycorrhizal ecology is imprinted in the genome of the dominant symbiotic fungus Cenococcum geophilum.</title>
        <authorList>
            <consortium name="DOE Joint Genome Institute"/>
            <person name="Peter M."/>
            <person name="Kohler A."/>
            <person name="Ohm R.A."/>
            <person name="Kuo A."/>
            <person name="Krutzmann J."/>
            <person name="Morin E."/>
            <person name="Arend M."/>
            <person name="Barry K.W."/>
            <person name="Binder M."/>
            <person name="Choi C."/>
            <person name="Clum A."/>
            <person name="Copeland A."/>
            <person name="Grisel N."/>
            <person name="Haridas S."/>
            <person name="Kipfer T."/>
            <person name="LaButti K."/>
            <person name="Lindquist E."/>
            <person name="Lipzen A."/>
            <person name="Maire R."/>
            <person name="Meier B."/>
            <person name="Mihaltcheva S."/>
            <person name="Molinier V."/>
            <person name="Murat C."/>
            <person name="Poggeler S."/>
            <person name="Quandt C.A."/>
            <person name="Sperisen C."/>
            <person name="Tritt A."/>
            <person name="Tisserant E."/>
            <person name="Crous P.W."/>
            <person name="Henrissat B."/>
            <person name="Nehls U."/>
            <person name="Egli S."/>
            <person name="Spatafora J.W."/>
            <person name="Grigoriev I.V."/>
            <person name="Martin F.M."/>
        </authorList>
    </citation>
    <scope>NUCLEOTIDE SEQUENCE [LARGE SCALE GENOMIC DNA]</scope>
    <source>
        <strain evidence="6 7">CBS 207.34</strain>
    </source>
</reference>
<dbReference type="GO" id="GO:0016846">
    <property type="term" value="F:carbon-sulfur lyase activity"/>
    <property type="evidence" value="ECO:0007669"/>
    <property type="project" value="InterPro"/>
</dbReference>
<comment type="similarity">
    <text evidence="1">Belongs to the Gfa family.</text>
</comment>
<dbReference type="EMBL" id="KV748459">
    <property type="protein sequence ID" value="OCL15334.1"/>
    <property type="molecule type" value="Genomic_DNA"/>
</dbReference>
<dbReference type="GO" id="GO:0046872">
    <property type="term" value="F:metal ion binding"/>
    <property type="evidence" value="ECO:0007669"/>
    <property type="project" value="UniProtKB-KW"/>
</dbReference>
<keyword evidence="7" id="KW-1185">Reference proteome</keyword>
<protein>
    <recommendedName>
        <fullName evidence="5">CENP-V/GFA domain-containing protein</fullName>
    </recommendedName>
</protein>
<feature type="domain" description="CENP-V/GFA" evidence="5">
    <location>
        <begin position="11"/>
        <end position="124"/>
    </location>
</feature>
<dbReference type="AlphaFoldDB" id="A0A8E2K058"/>
<dbReference type="InterPro" id="IPR011057">
    <property type="entry name" value="Mss4-like_sf"/>
</dbReference>
<evidence type="ECO:0000256" key="2">
    <source>
        <dbReference type="ARBA" id="ARBA00022723"/>
    </source>
</evidence>
<evidence type="ECO:0000256" key="1">
    <source>
        <dbReference type="ARBA" id="ARBA00005495"/>
    </source>
</evidence>
<evidence type="ECO:0000313" key="7">
    <source>
        <dbReference type="Proteomes" id="UP000250140"/>
    </source>
</evidence>
<keyword evidence="2" id="KW-0479">Metal-binding</keyword>
<evidence type="ECO:0000259" key="5">
    <source>
        <dbReference type="PROSITE" id="PS51891"/>
    </source>
</evidence>
<proteinExistence type="inferred from homology"/>
<dbReference type="PROSITE" id="PS51891">
    <property type="entry name" value="CENP_V_GFA"/>
    <property type="match status" value="1"/>
</dbReference>
<dbReference type="SUPFAM" id="SSF51316">
    <property type="entry name" value="Mss4-like"/>
    <property type="match status" value="1"/>
</dbReference>
<dbReference type="InterPro" id="IPR006913">
    <property type="entry name" value="CENP-V/GFA"/>
</dbReference>
<dbReference type="Proteomes" id="UP000250140">
    <property type="component" value="Unassembled WGS sequence"/>
</dbReference>
<sequence>MSSASEENGTTLGHCLCNAISLAIPLTVEPSLSFICHCRDCQRNASGPYQVVVIFPSSSVRINGLDKILKEHTIPGSATLSGSDKVKAFCSLCGCTLFTVPVKWSGEKTVVRIALFDEGLGKWPPTQEWFVKSRPLWIRAAEGTKESNMAGGVGI</sequence>
<keyword evidence="4" id="KW-0456">Lyase</keyword>
<dbReference type="OrthoDB" id="406544at2759"/>
<dbReference type="PANTHER" id="PTHR33337">
    <property type="entry name" value="GFA DOMAIN-CONTAINING PROTEIN"/>
    <property type="match status" value="1"/>
</dbReference>
<dbReference type="Gene3D" id="3.90.1590.10">
    <property type="entry name" value="glutathione-dependent formaldehyde- activating enzyme (gfa)"/>
    <property type="match status" value="1"/>
</dbReference>
<dbReference type="Pfam" id="PF04828">
    <property type="entry name" value="GFA"/>
    <property type="match status" value="1"/>
</dbReference>